<evidence type="ECO:0000256" key="5">
    <source>
        <dbReference type="ARBA" id="ARBA00022989"/>
    </source>
</evidence>
<dbReference type="STRING" id="265719.SAMN04488509_104178"/>
<feature type="transmembrane region" description="Helical" evidence="7">
    <location>
        <begin position="14"/>
        <end position="34"/>
    </location>
</feature>
<dbReference type="Pfam" id="PF00990">
    <property type="entry name" value="GGDEF"/>
    <property type="match status" value="1"/>
</dbReference>
<evidence type="ECO:0000259" key="9">
    <source>
        <dbReference type="PROSITE" id="PS50113"/>
    </source>
</evidence>
<dbReference type="NCBIfam" id="TIGR00254">
    <property type="entry name" value="GGDEF"/>
    <property type="match status" value="1"/>
</dbReference>
<dbReference type="CDD" id="cd00130">
    <property type="entry name" value="PAS"/>
    <property type="match status" value="1"/>
</dbReference>
<feature type="transmembrane region" description="Helical" evidence="7">
    <location>
        <begin position="162"/>
        <end position="183"/>
    </location>
</feature>
<dbReference type="Gene3D" id="3.30.450.20">
    <property type="entry name" value="PAS domain"/>
    <property type="match status" value="1"/>
</dbReference>
<dbReference type="InterPro" id="IPR035965">
    <property type="entry name" value="PAS-like_dom_sf"/>
</dbReference>
<dbReference type="SUPFAM" id="SSF55785">
    <property type="entry name" value="PYP-like sensor domain (PAS domain)"/>
    <property type="match status" value="1"/>
</dbReference>
<keyword evidence="12" id="KW-1185">Reference proteome</keyword>
<evidence type="ECO:0000256" key="4">
    <source>
        <dbReference type="ARBA" id="ARBA00022692"/>
    </source>
</evidence>
<feature type="transmembrane region" description="Helical" evidence="7">
    <location>
        <begin position="41"/>
        <end position="60"/>
    </location>
</feature>
<protein>
    <submittedName>
        <fullName evidence="11">PAS domain S-box-containing protein/diguanylate cyclase (GGDEF) domain-containing protein</fullName>
    </submittedName>
</protein>
<dbReference type="SUPFAM" id="SSF55073">
    <property type="entry name" value="Nucleotide cyclase"/>
    <property type="match status" value="1"/>
</dbReference>
<dbReference type="PANTHER" id="PTHR46663">
    <property type="entry name" value="DIGUANYLATE CYCLASE DGCT-RELATED"/>
    <property type="match status" value="1"/>
</dbReference>
<dbReference type="PROSITE" id="PS50887">
    <property type="entry name" value="GGDEF"/>
    <property type="match status" value="1"/>
</dbReference>
<gene>
    <name evidence="11" type="ORF">SAMN04488509_104178</name>
</gene>
<dbReference type="Proteomes" id="UP000199603">
    <property type="component" value="Unassembled WGS sequence"/>
</dbReference>
<evidence type="ECO:0000256" key="1">
    <source>
        <dbReference type="ARBA" id="ARBA00001946"/>
    </source>
</evidence>
<evidence type="ECO:0000256" key="7">
    <source>
        <dbReference type="SAM" id="Phobius"/>
    </source>
</evidence>
<sequence>MTSLTSRPTELIEASPRVLLGLMGGVLLLSLLSLELSRREAGIATVWLSNGFAVGVLIWLKDLWRPRVWFAVALGLLLARWLAGDSAGRVLLISSLNLLEIAPVVAALRRRSVGLSDPGGLILNARRGAIAGLLSCAAVAPLFSLTLSLLGEQRVSFASASAVVFSAHAVGLVTAASLVSAMIALRGRLLGRAGRRSAFALRWLLLMTTLVAVLAQQTYPLLFLPLLPLAWLAFGHGVAGAVMGVLGIAVAASAASILRLGPFQLVPESEFLWRSLLPQIYVLAACGLALPLGLMVTERRRLLEALRGREQLYRTLAERTRDLVVRIGPDGGRRYVSPSSLSLLGYSPETLLQPRWELVHPEDQPKLRDLLGRLFSEGGTAQVEFRIRHEQGHWVWLEALAERVPDASGEGWEVVYSGRDISARIEAEAALKAQARTDPLTGLANRREFEERLDRALARARRYGEPLAVLALDLDHFKQINDSLGHAAGDTALFEFGQRIRDSVYEVDLVARLGGDEFVVLMEHVSAPENCEAAAQKLLQRMAEPVRLGPVERRMGTSIGIAYSEKGDTHALELLATADAALYECKRGGRGRYVLLNVESKPDALGQE</sequence>
<dbReference type="InterPro" id="IPR029787">
    <property type="entry name" value="Nucleotide_cyclase"/>
</dbReference>
<feature type="transmembrane region" description="Helical" evidence="7">
    <location>
        <begin position="203"/>
        <end position="224"/>
    </location>
</feature>
<dbReference type="InterPro" id="IPR043128">
    <property type="entry name" value="Rev_trsase/Diguanyl_cyclase"/>
</dbReference>
<reference evidence="11 12" key="1">
    <citation type="submission" date="2016-10" db="EMBL/GenBank/DDBJ databases">
        <authorList>
            <person name="de Groot N.N."/>
        </authorList>
    </citation>
    <scope>NUCLEOTIDE SEQUENCE [LARGE SCALE GENOMIC DNA]</scope>
    <source>
        <strain evidence="11 12">DSM 16957</strain>
    </source>
</reference>
<dbReference type="InterPro" id="IPR000014">
    <property type="entry name" value="PAS"/>
</dbReference>
<dbReference type="OrthoDB" id="9812260at2"/>
<dbReference type="PANTHER" id="PTHR46663:SF3">
    <property type="entry name" value="SLL0267 PROTEIN"/>
    <property type="match status" value="1"/>
</dbReference>
<name>A0A1G6W7K8_9GAMM</name>
<proteinExistence type="predicted"/>
<dbReference type="InterPro" id="IPR000700">
    <property type="entry name" value="PAS-assoc_C"/>
</dbReference>
<dbReference type="InterPro" id="IPR007895">
    <property type="entry name" value="MASE1"/>
</dbReference>
<dbReference type="SMART" id="SM00091">
    <property type="entry name" value="PAS"/>
    <property type="match status" value="1"/>
</dbReference>
<accession>A0A1G6W7K8</accession>
<evidence type="ECO:0000313" key="12">
    <source>
        <dbReference type="Proteomes" id="UP000199603"/>
    </source>
</evidence>
<evidence type="ECO:0000259" key="8">
    <source>
        <dbReference type="PROSITE" id="PS50112"/>
    </source>
</evidence>
<dbReference type="CDD" id="cd01949">
    <property type="entry name" value="GGDEF"/>
    <property type="match status" value="1"/>
</dbReference>
<dbReference type="Pfam" id="PF05231">
    <property type="entry name" value="MASE1"/>
    <property type="match status" value="1"/>
</dbReference>
<dbReference type="InterPro" id="IPR013655">
    <property type="entry name" value="PAS_fold_3"/>
</dbReference>
<keyword evidence="6 7" id="KW-0472">Membrane</keyword>
<feature type="domain" description="PAS" evidence="8">
    <location>
        <begin position="309"/>
        <end position="378"/>
    </location>
</feature>
<dbReference type="Pfam" id="PF08447">
    <property type="entry name" value="PAS_3"/>
    <property type="match status" value="1"/>
</dbReference>
<evidence type="ECO:0000256" key="6">
    <source>
        <dbReference type="ARBA" id="ARBA00023136"/>
    </source>
</evidence>
<dbReference type="NCBIfam" id="TIGR00229">
    <property type="entry name" value="sensory_box"/>
    <property type="match status" value="1"/>
</dbReference>
<evidence type="ECO:0000313" key="11">
    <source>
        <dbReference type="EMBL" id="SDD61930.1"/>
    </source>
</evidence>
<dbReference type="InterPro" id="IPR052163">
    <property type="entry name" value="DGC-Regulatory_Protein"/>
</dbReference>
<dbReference type="EMBL" id="FNAG01000004">
    <property type="protein sequence ID" value="SDD61930.1"/>
    <property type="molecule type" value="Genomic_DNA"/>
</dbReference>
<keyword evidence="5 7" id="KW-1133">Transmembrane helix</keyword>
<dbReference type="SMART" id="SM00267">
    <property type="entry name" value="GGDEF"/>
    <property type="match status" value="1"/>
</dbReference>
<dbReference type="InterPro" id="IPR000160">
    <property type="entry name" value="GGDEF_dom"/>
</dbReference>
<comment type="subcellular location">
    <subcellularLocation>
        <location evidence="2">Cell membrane</location>
        <topology evidence="2">Multi-pass membrane protein</topology>
    </subcellularLocation>
</comment>
<organism evidence="11 12">
    <name type="scientific">Aquimonas voraii</name>
    <dbReference type="NCBI Taxonomy" id="265719"/>
    <lineage>
        <taxon>Bacteria</taxon>
        <taxon>Pseudomonadati</taxon>
        <taxon>Pseudomonadota</taxon>
        <taxon>Gammaproteobacteria</taxon>
        <taxon>Lysobacterales</taxon>
        <taxon>Lysobacteraceae</taxon>
        <taxon>Aquimonas</taxon>
    </lineage>
</organism>
<dbReference type="Gene3D" id="3.30.70.270">
    <property type="match status" value="1"/>
</dbReference>
<feature type="transmembrane region" description="Helical" evidence="7">
    <location>
        <begin position="90"/>
        <end position="108"/>
    </location>
</feature>
<keyword evidence="3" id="KW-1003">Cell membrane</keyword>
<evidence type="ECO:0000256" key="3">
    <source>
        <dbReference type="ARBA" id="ARBA00022475"/>
    </source>
</evidence>
<evidence type="ECO:0000256" key="2">
    <source>
        <dbReference type="ARBA" id="ARBA00004651"/>
    </source>
</evidence>
<dbReference type="AlphaFoldDB" id="A0A1G6W7K8"/>
<dbReference type="GO" id="GO:0005886">
    <property type="term" value="C:plasma membrane"/>
    <property type="evidence" value="ECO:0007669"/>
    <property type="project" value="UniProtKB-SubCell"/>
</dbReference>
<feature type="transmembrane region" description="Helical" evidence="7">
    <location>
        <begin position="231"/>
        <end position="258"/>
    </location>
</feature>
<feature type="transmembrane region" description="Helical" evidence="7">
    <location>
        <begin position="278"/>
        <end position="297"/>
    </location>
</feature>
<dbReference type="InterPro" id="IPR001610">
    <property type="entry name" value="PAC"/>
</dbReference>
<feature type="domain" description="GGDEF" evidence="10">
    <location>
        <begin position="465"/>
        <end position="598"/>
    </location>
</feature>
<feature type="domain" description="PAC" evidence="9">
    <location>
        <begin position="381"/>
        <end position="433"/>
    </location>
</feature>
<dbReference type="PROSITE" id="PS50113">
    <property type="entry name" value="PAC"/>
    <property type="match status" value="1"/>
</dbReference>
<dbReference type="PROSITE" id="PS50112">
    <property type="entry name" value="PAS"/>
    <property type="match status" value="1"/>
</dbReference>
<evidence type="ECO:0000259" key="10">
    <source>
        <dbReference type="PROSITE" id="PS50887"/>
    </source>
</evidence>
<dbReference type="FunFam" id="3.30.70.270:FF:000001">
    <property type="entry name" value="Diguanylate cyclase domain protein"/>
    <property type="match status" value="1"/>
</dbReference>
<comment type="cofactor">
    <cofactor evidence="1">
        <name>Mg(2+)</name>
        <dbReference type="ChEBI" id="CHEBI:18420"/>
    </cofactor>
</comment>
<dbReference type="SMART" id="SM00086">
    <property type="entry name" value="PAC"/>
    <property type="match status" value="1"/>
</dbReference>
<dbReference type="RefSeq" id="WP_091241935.1">
    <property type="nucleotide sequence ID" value="NZ_FNAG01000004.1"/>
</dbReference>
<feature type="transmembrane region" description="Helical" evidence="7">
    <location>
        <begin position="128"/>
        <end position="150"/>
    </location>
</feature>
<dbReference type="GO" id="GO:0003824">
    <property type="term" value="F:catalytic activity"/>
    <property type="evidence" value="ECO:0007669"/>
    <property type="project" value="UniProtKB-ARBA"/>
</dbReference>
<keyword evidence="4 7" id="KW-0812">Transmembrane</keyword>